<dbReference type="AlphaFoldDB" id="A0A7H0F202"/>
<proteinExistence type="predicted"/>
<protein>
    <submittedName>
        <fullName evidence="1">Uncharacterized protein</fullName>
    </submittedName>
</protein>
<evidence type="ECO:0000313" key="1">
    <source>
        <dbReference type="EMBL" id="QNP30068.1"/>
    </source>
</evidence>
<evidence type="ECO:0000313" key="2">
    <source>
        <dbReference type="Proteomes" id="UP000516013"/>
    </source>
</evidence>
<gene>
    <name evidence="1" type="ORF">IAR63_03015</name>
</gene>
<accession>A0A7H0F202</accession>
<dbReference type="KEGG" id="ccur:IAR63_03015"/>
<name>A0A7H0F202_9CYAN</name>
<organism evidence="1 2">
    <name type="scientific">Cylindrospermopsis curvispora GIHE-G1</name>
    <dbReference type="NCBI Taxonomy" id="2666332"/>
    <lineage>
        <taxon>Bacteria</taxon>
        <taxon>Bacillati</taxon>
        <taxon>Cyanobacteriota</taxon>
        <taxon>Cyanophyceae</taxon>
        <taxon>Nostocales</taxon>
        <taxon>Aphanizomenonaceae</taxon>
        <taxon>Cylindrospermopsis</taxon>
    </lineage>
</organism>
<dbReference type="Proteomes" id="UP000516013">
    <property type="component" value="Chromosome"/>
</dbReference>
<sequence length="328" mass="34641">MVECPVRSNILNSTQPYFTSGYNHRGLVFSAISLTLPSILLTLVLSPDLVFAEEGVTNQNGYETRSVPPQISQAENISPEEVRRIRQELLIEPLVKTKPREVQKPTYPPGLTFAGVSAFGANTGDAFIGITGTTPGKLRDGQYDGGINLGAGIGDSNKLAALELGFSNNSIRKFGANGSFDLKVHRLVYAQGNNQVSVAAGWNYFAQYGTDGVTPSGVYGVVTSYSLLQPDDEVNKMPISVSFGAGGGPFRQEFASTGVFGSVGMQVQPQLGVGFGWSGVGFNLGASYVPIPTLPLTITAQGADITNNSPGGTILSLSVSYGFNFLPK</sequence>
<keyword evidence="2" id="KW-1185">Reference proteome</keyword>
<reference evidence="1 2" key="1">
    <citation type="submission" date="2020-08" db="EMBL/GenBank/DDBJ databases">
        <title>Complete genome sequence of Raphidiopsis curvispora isolated from drinking water reservoir in South Korea.</title>
        <authorList>
            <person name="Jeong J."/>
        </authorList>
    </citation>
    <scope>NUCLEOTIDE SEQUENCE [LARGE SCALE GENOMIC DNA]</scope>
    <source>
        <strain evidence="1 2">GIHE-G1</strain>
    </source>
</reference>
<dbReference type="EMBL" id="CP060822">
    <property type="protein sequence ID" value="QNP30068.1"/>
    <property type="molecule type" value="Genomic_DNA"/>
</dbReference>